<evidence type="ECO:0000313" key="6">
    <source>
        <dbReference type="Proteomes" id="UP000037288"/>
    </source>
</evidence>
<dbReference type="InterPro" id="IPR036188">
    <property type="entry name" value="FAD/NAD-bd_sf"/>
</dbReference>
<dbReference type="SUPFAM" id="SSF51905">
    <property type="entry name" value="FAD/NAD(P)-binding domain"/>
    <property type="match status" value="1"/>
</dbReference>
<dbReference type="Pfam" id="PF21274">
    <property type="entry name" value="Rng_hyd_C"/>
    <property type="match status" value="1"/>
</dbReference>
<dbReference type="OrthoDB" id="8670884at2"/>
<keyword evidence="2" id="KW-0285">Flavoprotein</keyword>
<dbReference type="AlphaFoldDB" id="A0A0K9XCF2"/>
<organism evidence="5 6">
    <name type="scientific">Streptomyces caatingaensis</name>
    <dbReference type="NCBI Taxonomy" id="1678637"/>
    <lineage>
        <taxon>Bacteria</taxon>
        <taxon>Bacillati</taxon>
        <taxon>Actinomycetota</taxon>
        <taxon>Actinomycetes</taxon>
        <taxon>Kitasatosporales</taxon>
        <taxon>Streptomycetaceae</taxon>
        <taxon>Streptomyces</taxon>
    </lineage>
</organism>
<name>A0A0K9XCF2_9ACTN</name>
<comment type="caution">
    <text evidence="5">The sequence shown here is derived from an EMBL/GenBank/DDBJ whole genome shotgun (WGS) entry which is preliminary data.</text>
</comment>
<dbReference type="RefSeq" id="WP_049717692.1">
    <property type="nucleotide sequence ID" value="NZ_LFXA01000013.1"/>
</dbReference>
<dbReference type="GO" id="GO:0016709">
    <property type="term" value="F:oxidoreductase activity, acting on paired donors, with incorporation or reduction of molecular oxygen, NAD(P)H as one donor, and incorporation of one atom of oxygen"/>
    <property type="evidence" value="ECO:0007669"/>
    <property type="project" value="UniProtKB-ARBA"/>
</dbReference>
<dbReference type="EMBL" id="LFXA01000013">
    <property type="protein sequence ID" value="KNB50786.1"/>
    <property type="molecule type" value="Genomic_DNA"/>
</dbReference>
<dbReference type="PATRIC" id="fig|1678637.3.peg.4340"/>
<dbReference type="STRING" id="1678637.AC230_20280"/>
<protein>
    <recommendedName>
        <fullName evidence="4">FAD-binding domain-containing protein</fullName>
    </recommendedName>
</protein>
<dbReference type="PANTHER" id="PTHR43004:SF19">
    <property type="entry name" value="BINDING MONOOXYGENASE, PUTATIVE (JCVI)-RELATED"/>
    <property type="match status" value="1"/>
</dbReference>
<evidence type="ECO:0000313" key="5">
    <source>
        <dbReference type="EMBL" id="KNB50786.1"/>
    </source>
</evidence>
<dbReference type="GO" id="GO:0071949">
    <property type="term" value="F:FAD binding"/>
    <property type="evidence" value="ECO:0007669"/>
    <property type="project" value="InterPro"/>
</dbReference>
<dbReference type="PRINTS" id="PR00420">
    <property type="entry name" value="RNGMNOXGNASE"/>
</dbReference>
<accession>A0A0K9XCF2</accession>
<dbReference type="Proteomes" id="UP000037288">
    <property type="component" value="Unassembled WGS sequence"/>
</dbReference>
<dbReference type="Gene3D" id="3.50.50.60">
    <property type="entry name" value="FAD/NAD(P)-binding domain"/>
    <property type="match status" value="1"/>
</dbReference>
<dbReference type="PANTHER" id="PTHR43004">
    <property type="entry name" value="TRK SYSTEM POTASSIUM UPTAKE PROTEIN"/>
    <property type="match status" value="1"/>
</dbReference>
<dbReference type="Pfam" id="PF01494">
    <property type="entry name" value="FAD_binding_3"/>
    <property type="match status" value="1"/>
</dbReference>
<comment type="cofactor">
    <cofactor evidence="1">
        <name>FAD</name>
        <dbReference type="ChEBI" id="CHEBI:57692"/>
    </cofactor>
</comment>
<keyword evidence="6" id="KW-1185">Reference proteome</keyword>
<gene>
    <name evidence="5" type="ORF">AC230_20280</name>
</gene>
<dbReference type="InterPro" id="IPR050641">
    <property type="entry name" value="RIFMO-like"/>
</dbReference>
<evidence type="ECO:0000256" key="2">
    <source>
        <dbReference type="ARBA" id="ARBA00022630"/>
    </source>
</evidence>
<feature type="domain" description="FAD-binding" evidence="4">
    <location>
        <begin position="10"/>
        <end position="357"/>
    </location>
</feature>
<dbReference type="InterPro" id="IPR002938">
    <property type="entry name" value="FAD-bd"/>
</dbReference>
<sequence length="538" mass="56867">MAAADTASADVPVLIAGAGPAGLVLGLLLDRFGVPSLTVERRASPGALPRSRAVNTRTMEVFRWLGVAGEVRDAALGREDAGLPFAFARTLASLHEPDALVARSVVTGRRAGHSPVATVLCPQDVVEEILRRRVPAGRVRHGVRLAGLEQDGTGVTARLVDANGLVEQVRCRYVVGCDGAHSAVRRALGLRLRPGGPVAENRHVLFEAGLGPLLGDRAAGIVFLHAGGVRGYLQPTARPDRWTFNRILDPGAPGLPDEAVVRAVTGRDDVPVTVLAARDWTSRSEAADRMSAGRGFLAGDAAHLVTPFSGSGLNLGVQDAHNLAWKLAAVLRGRAGPGLLESYDAERRPVAERHVREDRAGTAAALATGSWDRWRVELPRRRVKDGLVLGVHYESGALVPDGTPRPAPPDARTEYVPTARPGHRAPHLPLGPAAARGSLLDLFTTELTLLAGPDGGPWATAAARLSARLGVPVHAYVLGRDPSWIAPSWTALYGITSGGAVLVRPDGHVAWRDPHARPREEAAPVLDRAVRTVLCRDG</sequence>
<dbReference type="Gene3D" id="3.30.9.10">
    <property type="entry name" value="D-Amino Acid Oxidase, subunit A, domain 2"/>
    <property type="match status" value="1"/>
</dbReference>
<evidence type="ECO:0000256" key="3">
    <source>
        <dbReference type="ARBA" id="ARBA00022827"/>
    </source>
</evidence>
<reference evidence="6" key="1">
    <citation type="submission" date="2015-07" db="EMBL/GenBank/DDBJ databases">
        <title>Draft genome sequence of Streptomyces sp. CMAA 1322, a bacterium isolated from Caatinga biome, from dry forest semiarid of Brazil.</title>
        <authorList>
            <person name="Santos S.N."/>
            <person name="Gacesa R."/>
            <person name="Taketani R.G."/>
            <person name="Long P.F."/>
            <person name="Melo I.S."/>
        </authorList>
    </citation>
    <scope>NUCLEOTIDE SEQUENCE [LARGE SCALE GENOMIC DNA]</scope>
    <source>
        <strain evidence="6">CMAA 1322</strain>
    </source>
</reference>
<keyword evidence="3" id="KW-0274">FAD</keyword>
<evidence type="ECO:0000256" key="1">
    <source>
        <dbReference type="ARBA" id="ARBA00001974"/>
    </source>
</evidence>
<dbReference type="Gene3D" id="3.40.30.120">
    <property type="match status" value="1"/>
</dbReference>
<evidence type="ECO:0000259" key="4">
    <source>
        <dbReference type="Pfam" id="PF01494"/>
    </source>
</evidence>
<proteinExistence type="predicted"/>